<name>W9QL67_9ROSA</name>
<dbReference type="AlphaFoldDB" id="W9QL67"/>
<accession>W9QL67</accession>
<proteinExistence type="predicted"/>
<sequence>MEDTCCHRHQTIHWRSTSHPYVGLNAPVHKQLTSNFLSGVPPRASKSHALHSFLSQDMATSSNAVLDCDPNGRRRRAVNLFNGDLVFGRSNSAKRLGNVVVVAATWALWVERKSRVFNDLEGVVTEVVMLNASSTWLANVCHGIGSLIKLRV</sequence>
<protein>
    <submittedName>
        <fullName evidence="1">Uncharacterized protein</fullName>
    </submittedName>
</protein>
<dbReference type="Proteomes" id="UP000030645">
    <property type="component" value="Unassembled WGS sequence"/>
</dbReference>
<evidence type="ECO:0000313" key="2">
    <source>
        <dbReference type="Proteomes" id="UP000030645"/>
    </source>
</evidence>
<dbReference type="EMBL" id="KE343760">
    <property type="protein sequence ID" value="EXB40232.1"/>
    <property type="molecule type" value="Genomic_DNA"/>
</dbReference>
<keyword evidence="2" id="KW-1185">Reference proteome</keyword>
<gene>
    <name evidence="1" type="ORF">L484_003944</name>
</gene>
<reference evidence="2" key="1">
    <citation type="submission" date="2013-01" db="EMBL/GenBank/DDBJ databases">
        <title>Draft Genome Sequence of a Mulberry Tree, Morus notabilis C.K. Schneid.</title>
        <authorList>
            <person name="He N."/>
            <person name="Zhao S."/>
        </authorList>
    </citation>
    <scope>NUCLEOTIDE SEQUENCE</scope>
</reference>
<organism evidence="1 2">
    <name type="scientific">Morus notabilis</name>
    <dbReference type="NCBI Taxonomy" id="981085"/>
    <lineage>
        <taxon>Eukaryota</taxon>
        <taxon>Viridiplantae</taxon>
        <taxon>Streptophyta</taxon>
        <taxon>Embryophyta</taxon>
        <taxon>Tracheophyta</taxon>
        <taxon>Spermatophyta</taxon>
        <taxon>Magnoliopsida</taxon>
        <taxon>eudicotyledons</taxon>
        <taxon>Gunneridae</taxon>
        <taxon>Pentapetalae</taxon>
        <taxon>rosids</taxon>
        <taxon>fabids</taxon>
        <taxon>Rosales</taxon>
        <taxon>Moraceae</taxon>
        <taxon>Moreae</taxon>
        <taxon>Morus</taxon>
    </lineage>
</organism>
<evidence type="ECO:0000313" key="1">
    <source>
        <dbReference type="EMBL" id="EXB40232.1"/>
    </source>
</evidence>